<dbReference type="FunFam" id="3.30.70.3400:FF:000003">
    <property type="entry name" value="Preprotein translocase subunit SecD"/>
    <property type="match status" value="1"/>
</dbReference>
<dbReference type="RefSeq" id="WP_144898648.1">
    <property type="nucleotide sequence ID" value="NZ_VLKN01000002.1"/>
</dbReference>
<dbReference type="NCBIfam" id="TIGR01129">
    <property type="entry name" value="secD"/>
    <property type="match status" value="1"/>
</dbReference>
<keyword evidence="4 9" id="KW-0812">Transmembrane</keyword>
<proteinExistence type="inferred from homology"/>
<evidence type="ECO:0000256" key="6">
    <source>
        <dbReference type="ARBA" id="ARBA00022989"/>
    </source>
</evidence>
<dbReference type="InterPro" id="IPR048634">
    <property type="entry name" value="SecD_SecF_C"/>
</dbReference>
<feature type="transmembrane region" description="Helical" evidence="9">
    <location>
        <begin position="584"/>
        <end position="608"/>
    </location>
</feature>
<comment type="subcellular location">
    <subcellularLocation>
        <location evidence="1 9">Cell membrane</location>
        <topology evidence="1 9">Multi-pass membrane protein</topology>
    </subcellularLocation>
</comment>
<feature type="transmembrane region" description="Helical" evidence="9">
    <location>
        <begin position="559"/>
        <end position="578"/>
    </location>
</feature>
<feature type="domain" description="Protein translocase subunit SecDF P1" evidence="12">
    <location>
        <begin position="225"/>
        <end position="282"/>
    </location>
</feature>
<dbReference type="EMBL" id="VLKN01000002">
    <property type="protein sequence ID" value="TWI05008.1"/>
    <property type="molecule type" value="Genomic_DNA"/>
</dbReference>
<dbReference type="Pfam" id="PF21760">
    <property type="entry name" value="SecD_1st"/>
    <property type="match status" value="1"/>
</dbReference>
<dbReference type="Gene3D" id="3.30.1360.200">
    <property type="match status" value="1"/>
</dbReference>
<feature type="domain" description="SecDF P1 head subdomain" evidence="13">
    <location>
        <begin position="311"/>
        <end position="435"/>
    </location>
</feature>
<sequence>MLEYARWKYVVILVVVLVSALYALPNLFPSDPSVQITANRGATIDAALRGKVDAALKAAGVTPKAIEVGKDGNLLVRLDSPDAQTRASDALADLGNGYVVALNLASTVPPWLEAINAKPMLLGLDLQGGVHFLMEVDRKAALDKRFEAYLEDLRVVLRDNRVPYRSVERLGDNSLRVMLGNAADADKARQLIARDLPTLAMDIEGDRISLTVPEEELQKTLASAIEQNVGTLRNRINELGVAEPIIQRQGSERVVVQLPGVQDTAQAKRILGATATLEYRGVVQEGNPYEPSTVPPEGRIFHRKELGPDGKPIPIILNKRIIASGDQLQDASSFFDAQTGTPGVRVRLTSLGGQRMFDYSSQHVGKPMAVVYTERIPEVKMVDGKEVRTTRTREQVISVATIQSTLGREFQTTGLESTKEAADLALLLRAGALAAPMDFVEQRVVGPSLGKENVERGLRAVLYSFAFALVFFLIYYRMFGIITCVALMLNLLMVVALMSMLGFTMTLPGLAGIALTVGMSVDANVLINERIREELRAGLPPQTAIATGYDRASGTIADANLTALLAGIALFAFGTGPIKGFAVAMILGILTSMYTAVSVSRGIATLIYGGRRKIKSVAI</sequence>
<dbReference type="Gene3D" id="1.20.1640.10">
    <property type="entry name" value="Multidrug efflux transporter AcrB transmembrane domain"/>
    <property type="match status" value="1"/>
</dbReference>
<dbReference type="GO" id="GO:0043952">
    <property type="term" value="P:protein transport by the Sec complex"/>
    <property type="evidence" value="ECO:0007669"/>
    <property type="project" value="UniProtKB-UniRule"/>
</dbReference>
<evidence type="ECO:0000256" key="9">
    <source>
        <dbReference type="HAMAP-Rule" id="MF_01463"/>
    </source>
</evidence>
<evidence type="ECO:0000256" key="7">
    <source>
        <dbReference type="ARBA" id="ARBA00023010"/>
    </source>
</evidence>
<dbReference type="Pfam" id="PF13721">
    <property type="entry name" value="SecD-TM1"/>
    <property type="match status" value="1"/>
</dbReference>
<comment type="function">
    <text evidence="9">Part of the Sec protein translocase complex. Interacts with the SecYEG preprotein conducting channel. SecDF uses the proton motive force (PMF) to complete protein translocation after the ATP-dependent function of SecA.</text>
</comment>
<organism evidence="14 15">
    <name type="scientific">Luteimonas cucumeris</name>
    <dbReference type="NCBI Taxonomy" id="985012"/>
    <lineage>
        <taxon>Bacteria</taxon>
        <taxon>Pseudomonadati</taxon>
        <taxon>Pseudomonadota</taxon>
        <taxon>Gammaproteobacteria</taxon>
        <taxon>Lysobacterales</taxon>
        <taxon>Lysobacteraceae</taxon>
        <taxon>Luteimonas</taxon>
    </lineage>
</organism>
<feature type="domain" description="SecD export protein N-terminal TM" evidence="11">
    <location>
        <begin position="3"/>
        <end position="102"/>
    </location>
</feature>
<dbReference type="Gene3D" id="3.30.70.3400">
    <property type="match status" value="1"/>
</dbReference>
<dbReference type="InterPro" id="IPR022813">
    <property type="entry name" value="SecD/SecF_arch_bac"/>
</dbReference>
<keyword evidence="7 9" id="KW-0811">Translocation</keyword>
<comment type="caution">
    <text evidence="14">The sequence shown here is derived from an EMBL/GenBank/DDBJ whole genome shotgun (WGS) entry which is preliminary data.</text>
</comment>
<dbReference type="FunFam" id="1.20.1640.10:FF:000004">
    <property type="entry name" value="Protein translocase subunit SecD"/>
    <property type="match status" value="1"/>
</dbReference>
<dbReference type="Pfam" id="PF07549">
    <property type="entry name" value="Sec_GG"/>
    <property type="match status" value="1"/>
</dbReference>
<name>A0A562LBL4_9GAMM</name>
<comment type="caution">
    <text evidence="9">Lacks conserved residue(s) required for the propagation of feature annotation.</text>
</comment>
<protein>
    <recommendedName>
        <fullName evidence="9">Protein translocase subunit SecD</fullName>
    </recommendedName>
</protein>
<dbReference type="PANTHER" id="PTHR30081">
    <property type="entry name" value="PROTEIN-EXPORT MEMBRANE PROTEIN SEC"/>
    <property type="match status" value="1"/>
</dbReference>
<keyword evidence="5 9" id="KW-0653">Protein transport</keyword>
<dbReference type="PANTHER" id="PTHR30081:SF1">
    <property type="entry name" value="PROTEIN TRANSLOCASE SUBUNIT SECD"/>
    <property type="match status" value="1"/>
</dbReference>
<keyword evidence="3 9" id="KW-1003">Cell membrane</keyword>
<dbReference type="HAMAP" id="MF_01463_B">
    <property type="entry name" value="SecD_B"/>
    <property type="match status" value="1"/>
</dbReference>
<evidence type="ECO:0000313" key="15">
    <source>
        <dbReference type="Proteomes" id="UP000315167"/>
    </source>
</evidence>
<dbReference type="InterPro" id="IPR048631">
    <property type="entry name" value="SecD_1st"/>
</dbReference>
<evidence type="ECO:0000256" key="5">
    <source>
        <dbReference type="ARBA" id="ARBA00022927"/>
    </source>
</evidence>
<dbReference type="Pfam" id="PF22599">
    <property type="entry name" value="SecDF_P1_head"/>
    <property type="match status" value="1"/>
</dbReference>
<evidence type="ECO:0000256" key="3">
    <source>
        <dbReference type="ARBA" id="ARBA00022475"/>
    </source>
</evidence>
<keyword evidence="2 9" id="KW-0813">Transport</keyword>
<feature type="transmembrane region" description="Helical" evidence="9">
    <location>
        <begin position="481"/>
        <end position="503"/>
    </location>
</feature>
<keyword evidence="6 9" id="KW-1133">Transmembrane helix</keyword>
<dbReference type="Pfam" id="PF02355">
    <property type="entry name" value="SecD_SecF_C"/>
    <property type="match status" value="1"/>
</dbReference>
<dbReference type="GO" id="GO:0005886">
    <property type="term" value="C:plasma membrane"/>
    <property type="evidence" value="ECO:0007669"/>
    <property type="project" value="UniProtKB-SubCell"/>
</dbReference>
<feature type="transmembrane region" description="Helical" evidence="9">
    <location>
        <begin position="509"/>
        <end position="527"/>
    </location>
</feature>
<dbReference type="Proteomes" id="UP000315167">
    <property type="component" value="Unassembled WGS sequence"/>
</dbReference>
<dbReference type="Gene3D" id="3.30.70.3220">
    <property type="match status" value="1"/>
</dbReference>
<evidence type="ECO:0000259" key="12">
    <source>
        <dbReference type="Pfam" id="PF21760"/>
    </source>
</evidence>
<dbReference type="GO" id="GO:0015450">
    <property type="term" value="F:protein-transporting ATPase activity"/>
    <property type="evidence" value="ECO:0007669"/>
    <property type="project" value="InterPro"/>
</dbReference>
<evidence type="ECO:0000259" key="11">
    <source>
        <dbReference type="Pfam" id="PF13721"/>
    </source>
</evidence>
<evidence type="ECO:0000256" key="2">
    <source>
        <dbReference type="ARBA" id="ARBA00022448"/>
    </source>
</evidence>
<dbReference type="InterPro" id="IPR054384">
    <property type="entry name" value="SecDF_P1_head"/>
</dbReference>
<comment type="subunit">
    <text evidence="9">Forms a complex with SecF. Part of the essential Sec protein translocation apparatus which comprises SecA, SecYEG and auxiliary proteins SecDF-YajC and YidC.</text>
</comment>
<evidence type="ECO:0000313" key="14">
    <source>
        <dbReference type="EMBL" id="TWI05008.1"/>
    </source>
</evidence>
<dbReference type="InterPro" id="IPR005791">
    <property type="entry name" value="SecD"/>
</dbReference>
<dbReference type="InterPro" id="IPR022646">
    <property type="entry name" value="SecD/SecF_CS"/>
</dbReference>
<dbReference type="SUPFAM" id="SSF82866">
    <property type="entry name" value="Multidrug efflux transporter AcrB transmembrane domain"/>
    <property type="match status" value="1"/>
</dbReference>
<comment type="similarity">
    <text evidence="9">Belongs to the SecD/SecF family. SecD subfamily.</text>
</comment>
<feature type="domain" description="Protein export membrane protein SecD/SecF C-terminal" evidence="10">
    <location>
        <begin position="440"/>
        <end position="607"/>
    </location>
</feature>
<evidence type="ECO:0000259" key="10">
    <source>
        <dbReference type="Pfam" id="PF02355"/>
    </source>
</evidence>
<keyword evidence="8 9" id="KW-0472">Membrane</keyword>
<evidence type="ECO:0000256" key="8">
    <source>
        <dbReference type="ARBA" id="ARBA00023136"/>
    </source>
</evidence>
<evidence type="ECO:0000256" key="1">
    <source>
        <dbReference type="ARBA" id="ARBA00004651"/>
    </source>
</evidence>
<accession>A0A562LBL4</accession>
<evidence type="ECO:0000256" key="4">
    <source>
        <dbReference type="ARBA" id="ARBA00022692"/>
    </source>
</evidence>
<keyword evidence="15" id="KW-1185">Reference proteome</keyword>
<dbReference type="NCBIfam" id="TIGR00916">
    <property type="entry name" value="2A0604s01"/>
    <property type="match status" value="1"/>
</dbReference>
<dbReference type="InterPro" id="IPR055344">
    <property type="entry name" value="SecD_SecF_C_bact"/>
</dbReference>
<dbReference type="GO" id="GO:0065002">
    <property type="term" value="P:intracellular protein transmembrane transport"/>
    <property type="evidence" value="ECO:0007669"/>
    <property type="project" value="UniProtKB-UniRule"/>
</dbReference>
<reference evidence="14 15" key="1">
    <citation type="journal article" date="2015" name="Stand. Genomic Sci.">
        <title>Genomic Encyclopedia of Bacterial and Archaeal Type Strains, Phase III: the genomes of soil and plant-associated and newly described type strains.</title>
        <authorList>
            <person name="Whitman W.B."/>
            <person name="Woyke T."/>
            <person name="Klenk H.P."/>
            <person name="Zhou Y."/>
            <person name="Lilburn T.G."/>
            <person name="Beck B.J."/>
            <person name="De Vos P."/>
            <person name="Vandamme P."/>
            <person name="Eisen J.A."/>
            <person name="Garrity G."/>
            <person name="Hugenholtz P."/>
            <person name="Kyrpides N.C."/>
        </authorList>
    </citation>
    <scope>NUCLEOTIDE SEQUENCE [LARGE SCALE GENOMIC DNA]</scope>
    <source>
        <strain evidence="14 15">CGMCC 1.10821</strain>
    </source>
</reference>
<evidence type="ECO:0000259" key="13">
    <source>
        <dbReference type="Pfam" id="PF22599"/>
    </source>
</evidence>
<dbReference type="InterPro" id="IPR027398">
    <property type="entry name" value="SecD-TM"/>
</dbReference>
<dbReference type="OrthoDB" id="9805019at2"/>
<dbReference type="GO" id="GO:0006605">
    <property type="term" value="P:protein targeting"/>
    <property type="evidence" value="ECO:0007669"/>
    <property type="project" value="UniProtKB-UniRule"/>
</dbReference>
<gene>
    <name evidence="9" type="primary">secD</name>
    <name evidence="14" type="ORF">IP90_01150</name>
</gene>
<dbReference type="AlphaFoldDB" id="A0A562LBL4"/>
<feature type="transmembrane region" description="Helical" evidence="9">
    <location>
        <begin position="457"/>
        <end position="476"/>
    </location>
</feature>